<keyword evidence="1 4" id="KW-0378">Hydrolase</keyword>
<comment type="caution">
    <text evidence="4">The sequence shown here is derived from an EMBL/GenBank/DDBJ whole genome shotgun (WGS) entry which is preliminary data.</text>
</comment>
<feature type="compositionally biased region" description="Low complexity" evidence="2">
    <location>
        <begin position="145"/>
        <end position="158"/>
    </location>
</feature>
<dbReference type="EMBL" id="ASQP01000392">
    <property type="protein sequence ID" value="OMI35613.1"/>
    <property type="molecule type" value="Genomic_DNA"/>
</dbReference>
<evidence type="ECO:0000313" key="4">
    <source>
        <dbReference type="EMBL" id="OMI35613.1"/>
    </source>
</evidence>
<dbReference type="InterPro" id="IPR029058">
    <property type="entry name" value="AB_hydrolase_fold"/>
</dbReference>
<sequence length="250" mass="25951">MTAPLQRTVPVRPGLDLDLREAGSSGSPVLVLHGGPGPSSITPLIDHLAPDHRVVAPTHPGWEGTVRPDVLDCVPALAAAYLDLLGHLGWNDVTVIGTSFGGWVATQTVLDDREGRISRLVLIDAIGPVIPGQQITVPAGPPAPAAGGRAPQGGPSTQSMAAMRAYAGPAMADSGLLPRLSTVTCPVLVLWGTEDTVVTPGFGRAYAAAFPHARFELIPGAGHLPIREKPETVFTHLDSFLTPRAPATSH</sequence>
<dbReference type="Gene3D" id="3.40.50.1820">
    <property type="entry name" value="alpha/beta hydrolase"/>
    <property type="match status" value="1"/>
</dbReference>
<dbReference type="RefSeq" id="WP_079254538.1">
    <property type="nucleotide sequence ID" value="NZ_ASQP01000392.1"/>
</dbReference>
<feature type="domain" description="AB hydrolase-1" evidence="3">
    <location>
        <begin position="29"/>
        <end position="233"/>
    </location>
</feature>
<keyword evidence="5" id="KW-1185">Reference proteome</keyword>
<dbReference type="SUPFAM" id="SSF53474">
    <property type="entry name" value="alpha/beta-Hydrolases"/>
    <property type="match status" value="1"/>
</dbReference>
<dbReference type="InterPro" id="IPR000073">
    <property type="entry name" value="AB_hydrolase_1"/>
</dbReference>
<reference evidence="4 5" key="1">
    <citation type="submission" date="2013-05" db="EMBL/GenBank/DDBJ databases">
        <title>Genome sequence of Streptomyces sparsogenes DSM 40356.</title>
        <authorList>
            <person name="Coyne S."/>
            <person name="Seebeck F.P."/>
        </authorList>
    </citation>
    <scope>NUCLEOTIDE SEQUENCE [LARGE SCALE GENOMIC DNA]</scope>
    <source>
        <strain evidence="4 5">DSM 40356</strain>
    </source>
</reference>
<dbReference type="PANTHER" id="PTHR43798:SF31">
    <property type="entry name" value="AB HYDROLASE SUPERFAMILY PROTEIN YCLE"/>
    <property type="match status" value="1"/>
</dbReference>
<feature type="region of interest" description="Disordered" evidence="2">
    <location>
        <begin position="139"/>
        <end position="158"/>
    </location>
</feature>
<dbReference type="Proteomes" id="UP000186168">
    <property type="component" value="Unassembled WGS sequence"/>
</dbReference>
<evidence type="ECO:0000256" key="2">
    <source>
        <dbReference type="SAM" id="MobiDB-lite"/>
    </source>
</evidence>
<dbReference type="PANTHER" id="PTHR43798">
    <property type="entry name" value="MONOACYLGLYCEROL LIPASE"/>
    <property type="match status" value="1"/>
</dbReference>
<gene>
    <name evidence="4" type="ORF">SPAR_30636</name>
</gene>
<name>A0A1R1SBE8_9ACTN</name>
<dbReference type="GO" id="GO:0016020">
    <property type="term" value="C:membrane"/>
    <property type="evidence" value="ECO:0007669"/>
    <property type="project" value="TreeGrafter"/>
</dbReference>
<accession>A0A1R1SBE8</accession>
<evidence type="ECO:0000256" key="1">
    <source>
        <dbReference type="ARBA" id="ARBA00022801"/>
    </source>
</evidence>
<evidence type="ECO:0000313" key="5">
    <source>
        <dbReference type="Proteomes" id="UP000186168"/>
    </source>
</evidence>
<dbReference type="Pfam" id="PF12697">
    <property type="entry name" value="Abhydrolase_6"/>
    <property type="match status" value="1"/>
</dbReference>
<protein>
    <submittedName>
        <fullName evidence="4">Alpha/beta hydrolase</fullName>
    </submittedName>
</protein>
<dbReference type="GO" id="GO:0016787">
    <property type="term" value="F:hydrolase activity"/>
    <property type="evidence" value="ECO:0007669"/>
    <property type="project" value="UniProtKB-KW"/>
</dbReference>
<proteinExistence type="predicted"/>
<dbReference type="InterPro" id="IPR050266">
    <property type="entry name" value="AB_hydrolase_sf"/>
</dbReference>
<dbReference type="AlphaFoldDB" id="A0A1R1SBE8"/>
<organism evidence="4 5">
    <name type="scientific">Streptomyces sparsogenes DSM 40356</name>
    <dbReference type="NCBI Taxonomy" id="1331668"/>
    <lineage>
        <taxon>Bacteria</taxon>
        <taxon>Bacillati</taxon>
        <taxon>Actinomycetota</taxon>
        <taxon>Actinomycetes</taxon>
        <taxon>Kitasatosporales</taxon>
        <taxon>Streptomycetaceae</taxon>
        <taxon>Streptomyces</taxon>
    </lineage>
</organism>
<evidence type="ECO:0000259" key="3">
    <source>
        <dbReference type="Pfam" id="PF12697"/>
    </source>
</evidence>